<accession>A0A0D3KXR9</accession>
<proteinExistence type="predicted"/>
<keyword evidence="3" id="KW-1185">Reference proteome</keyword>
<reference evidence="2" key="2">
    <citation type="submission" date="2024-10" db="UniProtKB">
        <authorList>
            <consortium name="EnsemblProtists"/>
        </authorList>
    </citation>
    <scope>IDENTIFICATION</scope>
</reference>
<dbReference type="EnsemblProtists" id="EOD40554">
    <property type="protein sequence ID" value="EOD40554"/>
    <property type="gene ID" value="EMIHUDRAFT_222663"/>
</dbReference>
<feature type="compositionally biased region" description="Low complexity" evidence="1">
    <location>
        <begin position="9"/>
        <end position="20"/>
    </location>
</feature>
<evidence type="ECO:0008006" key="4">
    <source>
        <dbReference type="Google" id="ProtNLM"/>
    </source>
</evidence>
<dbReference type="Proteomes" id="UP000013827">
    <property type="component" value="Unassembled WGS sequence"/>
</dbReference>
<dbReference type="AlphaFoldDB" id="A0A0D3KXR9"/>
<dbReference type="HOGENOM" id="CLU_031162_0_0_1"/>
<feature type="region of interest" description="Disordered" evidence="1">
    <location>
        <begin position="572"/>
        <end position="610"/>
    </location>
</feature>
<dbReference type="RefSeq" id="XP_005792983.1">
    <property type="nucleotide sequence ID" value="XM_005792926.1"/>
</dbReference>
<feature type="compositionally biased region" description="Polar residues" evidence="1">
    <location>
        <begin position="600"/>
        <end position="610"/>
    </location>
</feature>
<evidence type="ECO:0000313" key="2">
    <source>
        <dbReference type="EnsemblProtists" id="EOD40554"/>
    </source>
</evidence>
<dbReference type="KEGG" id="ehx:EMIHUDRAFT_222663"/>
<protein>
    <recommendedName>
        <fullName evidence="4">Nucleotide-diphospho-sugar transferase domain-containing protein</fullName>
    </recommendedName>
</protein>
<feature type="region of interest" description="Disordered" evidence="1">
    <location>
        <begin position="1"/>
        <end position="31"/>
    </location>
</feature>
<dbReference type="GeneID" id="17285825"/>
<name>A0A0D3KXR9_EMIH1</name>
<evidence type="ECO:0000256" key="1">
    <source>
        <dbReference type="SAM" id="MobiDB-lite"/>
    </source>
</evidence>
<reference evidence="3" key="1">
    <citation type="journal article" date="2013" name="Nature">
        <title>Pan genome of the phytoplankton Emiliania underpins its global distribution.</title>
        <authorList>
            <person name="Read B.A."/>
            <person name="Kegel J."/>
            <person name="Klute M.J."/>
            <person name="Kuo A."/>
            <person name="Lefebvre S.C."/>
            <person name="Maumus F."/>
            <person name="Mayer C."/>
            <person name="Miller J."/>
            <person name="Monier A."/>
            <person name="Salamov A."/>
            <person name="Young J."/>
            <person name="Aguilar M."/>
            <person name="Claverie J.M."/>
            <person name="Frickenhaus S."/>
            <person name="Gonzalez K."/>
            <person name="Herman E.K."/>
            <person name="Lin Y.C."/>
            <person name="Napier J."/>
            <person name="Ogata H."/>
            <person name="Sarno A.F."/>
            <person name="Shmutz J."/>
            <person name="Schroeder D."/>
            <person name="de Vargas C."/>
            <person name="Verret F."/>
            <person name="von Dassow P."/>
            <person name="Valentin K."/>
            <person name="Van de Peer Y."/>
            <person name="Wheeler G."/>
            <person name="Dacks J.B."/>
            <person name="Delwiche C.F."/>
            <person name="Dyhrman S.T."/>
            <person name="Glockner G."/>
            <person name="John U."/>
            <person name="Richards T."/>
            <person name="Worden A.Z."/>
            <person name="Zhang X."/>
            <person name="Grigoriev I.V."/>
            <person name="Allen A.E."/>
            <person name="Bidle K."/>
            <person name="Borodovsky M."/>
            <person name="Bowler C."/>
            <person name="Brownlee C."/>
            <person name="Cock J.M."/>
            <person name="Elias M."/>
            <person name="Gladyshev V.N."/>
            <person name="Groth M."/>
            <person name="Guda C."/>
            <person name="Hadaegh A."/>
            <person name="Iglesias-Rodriguez M.D."/>
            <person name="Jenkins J."/>
            <person name="Jones B.M."/>
            <person name="Lawson T."/>
            <person name="Leese F."/>
            <person name="Lindquist E."/>
            <person name="Lobanov A."/>
            <person name="Lomsadze A."/>
            <person name="Malik S.B."/>
            <person name="Marsh M.E."/>
            <person name="Mackinder L."/>
            <person name="Mock T."/>
            <person name="Mueller-Roeber B."/>
            <person name="Pagarete A."/>
            <person name="Parker M."/>
            <person name="Probert I."/>
            <person name="Quesneville H."/>
            <person name="Raines C."/>
            <person name="Rensing S.A."/>
            <person name="Riano-Pachon D.M."/>
            <person name="Richier S."/>
            <person name="Rokitta S."/>
            <person name="Shiraiwa Y."/>
            <person name="Soanes D.M."/>
            <person name="van der Giezen M."/>
            <person name="Wahlund T.M."/>
            <person name="Williams B."/>
            <person name="Wilson W."/>
            <person name="Wolfe G."/>
            <person name="Wurch L.L."/>
        </authorList>
    </citation>
    <scope>NUCLEOTIDE SEQUENCE</scope>
</reference>
<evidence type="ECO:0000313" key="3">
    <source>
        <dbReference type="Proteomes" id="UP000013827"/>
    </source>
</evidence>
<sequence length="610" mass="65010">MSALASHSAARAPDAPNAPAMSVEKTAPGGQRWQHLSGAIRGPQTMSVSKNYICNYSEHIPPGGDASSARGIAAAADAAPAVTMDVNAYGAGAADFAPGALAVFRDVKGDAASAPPATVLVFLTTACAKCHLVYLQSCWPRALGATRLLAAADVLLYVGCLASDRTRFKAPGDGETQIAEPRASPWVDALRRLPNRNVSLAWTRWNPGHQAGAIAPLLVAAREAWLGGYEWVVRANPDVLFLDPAPLAARMADARSSLVAWVCRLPNSYPKWSSIPTEYFLNTDVLAARVDAINHSGWRGGRSSRPEFVRDIAEARTTLALDAATRSGGATLWAAGSQPNLCRAQSHGVFHSHQACRRSVQPSDPSATARAIEAAAACYAARYEDARALACGASGCDGKAAALHRHYRSRGQSEGRFFGCGQTPVEALAILHEEMRDAAAACYAARYADVRALLCGSGDCDGKSDALHRHYLDSGRRENRSYGCSEAPVEQEARRKRQREAATCYAARNADLRAKFCPGGICQVVALRRHYLRFGVREGRGHYGYLNAAQANLKFPSRFFAGFGAVTLPRDIQPEKPKHAAGSGEAAWGAQEDSGEAQDSETGQGSEDHD</sequence>
<organism evidence="2 3">
    <name type="scientific">Emiliania huxleyi (strain CCMP1516)</name>
    <dbReference type="NCBI Taxonomy" id="280463"/>
    <lineage>
        <taxon>Eukaryota</taxon>
        <taxon>Haptista</taxon>
        <taxon>Haptophyta</taxon>
        <taxon>Prymnesiophyceae</taxon>
        <taxon>Isochrysidales</taxon>
        <taxon>Noelaerhabdaceae</taxon>
        <taxon>Emiliania</taxon>
    </lineage>
</organism>
<dbReference type="PaxDb" id="2903-EOD40554"/>